<dbReference type="PROSITE" id="PS50837">
    <property type="entry name" value="NACHT"/>
    <property type="match status" value="1"/>
</dbReference>
<dbReference type="InterPro" id="IPR027417">
    <property type="entry name" value="P-loop_NTPase"/>
</dbReference>
<accession>A0A8H5BSF0</accession>
<dbReference type="SUPFAM" id="SSF52540">
    <property type="entry name" value="P-loop containing nucleoside triphosphate hydrolases"/>
    <property type="match status" value="1"/>
</dbReference>
<keyword evidence="4" id="KW-1185">Reference proteome</keyword>
<evidence type="ECO:0000313" key="4">
    <source>
        <dbReference type="Proteomes" id="UP000567179"/>
    </source>
</evidence>
<protein>
    <recommendedName>
        <fullName evidence="2">NACHT domain-containing protein</fullName>
    </recommendedName>
</protein>
<organism evidence="3 4">
    <name type="scientific">Psilocybe cf. subviscida</name>
    <dbReference type="NCBI Taxonomy" id="2480587"/>
    <lineage>
        <taxon>Eukaryota</taxon>
        <taxon>Fungi</taxon>
        <taxon>Dikarya</taxon>
        <taxon>Basidiomycota</taxon>
        <taxon>Agaricomycotina</taxon>
        <taxon>Agaricomycetes</taxon>
        <taxon>Agaricomycetidae</taxon>
        <taxon>Agaricales</taxon>
        <taxon>Agaricineae</taxon>
        <taxon>Strophariaceae</taxon>
        <taxon>Psilocybe</taxon>
    </lineage>
</organism>
<reference evidence="3 4" key="1">
    <citation type="journal article" date="2020" name="ISME J.">
        <title>Uncovering the hidden diversity of litter-decomposition mechanisms in mushroom-forming fungi.</title>
        <authorList>
            <person name="Floudas D."/>
            <person name="Bentzer J."/>
            <person name="Ahren D."/>
            <person name="Johansson T."/>
            <person name="Persson P."/>
            <person name="Tunlid A."/>
        </authorList>
    </citation>
    <scope>NUCLEOTIDE SEQUENCE [LARGE SCALE GENOMIC DNA]</scope>
    <source>
        <strain evidence="3 4">CBS 101986</strain>
    </source>
</reference>
<dbReference type="Proteomes" id="UP000567179">
    <property type="component" value="Unassembled WGS sequence"/>
</dbReference>
<evidence type="ECO:0000256" key="1">
    <source>
        <dbReference type="ARBA" id="ARBA00022737"/>
    </source>
</evidence>
<dbReference type="AlphaFoldDB" id="A0A8H5BSF0"/>
<dbReference type="InterPro" id="IPR007111">
    <property type="entry name" value="NACHT_NTPase"/>
</dbReference>
<dbReference type="EMBL" id="JAACJJ010000003">
    <property type="protein sequence ID" value="KAF5328697.1"/>
    <property type="molecule type" value="Genomic_DNA"/>
</dbReference>
<dbReference type="PANTHER" id="PTHR10039">
    <property type="entry name" value="AMELOGENIN"/>
    <property type="match status" value="1"/>
</dbReference>
<dbReference type="Gene3D" id="3.40.50.300">
    <property type="entry name" value="P-loop containing nucleotide triphosphate hydrolases"/>
    <property type="match status" value="1"/>
</dbReference>
<proteinExistence type="predicted"/>
<feature type="domain" description="NACHT" evidence="2">
    <location>
        <begin position="108"/>
        <end position="207"/>
    </location>
</feature>
<evidence type="ECO:0000259" key="2">
    <source>
        <dbReference type="PROSITE" id="PS50837"/>
    </source>
</evidence>
<dbReference type="InterPro" id="IPR056884">
    <property type="entry name" value="NPHP3-like_N"/>
</dbReference>
<comment type="caution">
    <text evidence="3">The sequence shown here is derived from an EMBL/GenBank/DDBJ whole genome shotgun (WGS) entry which is preliminary data.</text>
</comment>
<dbReference type="OrthoDB" id="2928561at2759"/>
<gene>
    <name evidence="3" type="ORF">D9619_011485</name>
</gene>
<name>A0A8H5BSF0_9AGAR</name>
<sequence length="221" mass="24402">MAVYLPFPTFGHPPFSMPTRVSVLNKPRDVYVDNILVIGEIQNAESTKPESSEDRLRALFSTVALNAILNAGGRGDEVRCHPGTQERVIEMLETGMGGKADSPDAGSKILWLSGRAGTGKSAIMQTVAERQKARGRPAPNFFFFREDDTRSHANYLVATLLYQLMESLADQFSKLIASPIDTIVRQDAFPGHEPITLLVDGLDECSSSNKFKPQQQQVKHR</sequence>
<dbReference type="Pfam" id="PF24883">
    <property type="entry name" value="NPHP3_N"/>
    <property type="match status" value="1"/>
</dbReference>
<evidence type="ECO:0000313" key="3">
    <source>
        <dbReference type="EMBL" id="KAF5328697.1"/>
    </source>
</evidence>
<keyword evidence="1" id="KW-0677">Repeat</keyword>